<sequence length="176" mass="19792">MRARPAHRFGATRLGHMPDLGFVERGIVMADTTTASDAGPSGSRSDARRARPRRPRAEGPPFHRPRWPRAYAFALVTGVLFLLSWAGQFAFQATVESNQAAQHGQSFAWSEFLPQFLASTLENWQSEFLQLIWQAAGLALFYYWGSSQSRESDERIEAKLDALLRERNLDPDNPDG</sequence>
<keyword evidence="2" id="KW-1133">Transmembrane helix</keyword>
<reference evidence="3 4" key="1">
    <citation type="submission" date="2018-01" db="EMBL/GenBank/DDBJ databases">
        <title>Draft genome sequence of Salinispora sp. 13K206.</title>
        <authorList>
            <person name="Sahin N."/>
            <person name="Saygin H."/>
            <person name="Ay H."/>
        </authorList>
    </citation>
    <scope>NUCLEOTIDE SEQUENCE [LARGE SCALE GENOMIC DNA]</scope>
    <source>
        <strain evidence="3 4">13K206</strain>
    </source>
</reference>
<keyword evidence="2" id="KW-0812">Transmembrane</keyword>
<dbReference type="InterPro" id="IPR046657">
    <property type="entry name" value="DUF6766"/>
</dbReference>
<dbReference type="Pfam" id="PF20554">
    <property type="entry name" value="DUF6766"/>
    <property type="match status" value="1"/>
</dbReference>
<protein>
    <submittedName>
        <fullName evidence="3">Uncharacterized protein</fullName>
    </submittedName>
</protein>
<proteinExistence type="predicted"/>
<feature type="region of interest" description="Disordered" evidence="1">
    <location>
        <begin position="33"/>
        <end position="62"/>
    </location>
</feature>
<dbReference type="AlphaFoldDB" id="A0A2W2E3M5"/>
<gene>
    <name evidence="3" type="ORF">C1I99_11180</name>
</gene>
<dbReference type="Proteomes" id="UP000248749">
    <property type="component" value="Unassembled WGS sequence"/>
</dbReference>
<comment type="caution">
    <text evidence="3">The sequence shown here is derived from an EMBL/GenBank/DDBJ whole genome shotgun (WGS) entry which is preliminary data.</text>
</comment>
<keyword evidence="4" id="KW-1185">Reference proteome</keyword>
<organism evidence="3 4">
    <name type="scientific">Micromonospora deserti</name>
    <dbReference type="NCBI Taxonomy" id="2070366"/>
    <lineage>
        <taxon>Bacteria</taxon>
        <taxon>Bacillati</taxon>
        <taxon>Actinomycetota</taxon>
        <taxon>Actinomycetes</taxon>
        <taxon>Micromonosporales</taxon>
        <taxon>Micromonosporaceae</taxon>
        <taxon>Micromonospora</taxon>
    </lineage>
</organism>
<feature type="transmembrane region" description="Helical" evidence="2">
    <location>
        <begin position="70"/>
        <end position="91"/>
    </location>
</feature>
<dbReference type="EMBL" id="POUB01000057">
    <property type="protein sequence ID" value="PZF99573.1"/>
    <property type="molecule type" value="Genomic_DNA"/>
</dbReference>
<evidence type="ECO:0000256" key="2">
    <source>
        <dbReference type="SAM" id="Phobius"/>
    </source>
</evidence>
<name>A0A2W2E3M5_9ACTN</name>
<evidence type="ECO:0000313" key="3">
    <source>
        <dbReference type="EMBL" id="PZF99573.1"/>
    </source>
</evidence>
<keyword evidence="2" id="KW-0472">Membrane</keyword>
<evidence type="ECO:0000313" key="4">
    <source>
        <dbReference type="Proteomes" id="UP000248749"/>
    </source>
</evidence>
<accession>A0A2W2E3M5</accession>
<evidence type="ECO:0000256" key="1">
    <source>
        <dbReference type="SAM" id="MobiDB-lite"/>
    </source>
</evidence>